<evidence type="ECO:0000259" key="8">
    <source>
        <dbReference type="PROSITE" id="PS51799"/>
    </source>
</evidence>
<dbReference type="GO" id="GO:0003677">
    <property type="term" value="F:DNA binding"/>
    <property type="evidence" value="ECO:0007669"/>
    <property type="project" value="InterPro"/>
</dbReference>
<dbReference type="PANTHER" id="PTHR12190:SF6">
    <property type="entry name" value="A-KINASE ANCHOR PROTEIN 8"/>
    <property type="match status" value="1"/>
</dbReference>
<evidence type="ECO:0000256" key="3">
    <source>
        <dbReference type="ARBA" id="ARBA00022737"/>
    </source>
</evidence>
<accession>A0A7K6D646</accession>
<keyword evidence="10" id="KW-1185">Reference proteome</keyword>
<evidence type="ECO:0000256" key="6">
    <source>
        <dbReference type="ARBA" id="ARBA00023242"/>
    </source>
</evidence>
<evidence type="ECO:0000256" key="4">
    <source>
        <dbReference type="ARBA" id="ARBA00022771"/>
    </source>
</evidence>
<dbReference type="Proteomes" id="UP000571324">
    <property type="component" value="Unassembled WGS sequence"/>
</dbReference>
<comment type="subcellular location">
    <subcellularLocation>
        <location evidence="1">Nucleus</location>
    </subcellularLocation>
</comment>
<evidence type="ECO:0000256" key="2">
    <source>
        <dbReference type="ARBA" id="ARBA00022723"/>
    </source>
</evidence>
<feature type="domain" description="C2H2 AKAP95-type" evidence="8">
    <location>
        <begin position="26"/>
        <end position="48"/>
    </location>
</feature>
<keyword evidence="4 7" id="KW-0863">Zinc-finger</keyword>
<evidence type="ECO:0000256" key="1">
    <source>
        <dbReference type="ARBA" id="ARBA00004123"/>
    </source>
</evidence>
<proteinExistence type="inferred from homology"/>
<comment type="similarity">
    <text evidence="7">Belongs to the AKAP95 family.</text>
</comment>
<feature type="non-terminal residue" evidence="9">
    <location>
        <position position="165"/>
    </location>
</feature>
<evidence type="ECO:0000256" key="5">
    <source>
        <dbReference type="ARBA" id="ARBA00022833"/>
    </source>
</evidence>
<evidence type="ECO:0000313" key="9">
    <source>
        <dbReference type="EMBL" id="NWV21735.1"/>
    </source>
</evidence>
<reference evidence="9 10" key="1">
    <citation type="submission" date="2019-09" db="EMBL/GenBank/DDBJ databases">
        <title>Bird 10,000 Genomes (B10K) Project - Family phase.</title>
        <authorList>
            <person name="Zhang G."/>
        </authorList>
    </citation>
    <scope>NUCLEOTIDE SEQUENCE [LARGE SCALE GENOMIC DNA]</scope>
    <source>
        <strain evidence="9">B10K-DU-029-52</strain>
    </source>
</reference>
<evidence type="ECO:0000313" key="10">
    <source>
        <dbReference type="Proteomes" id="UP000571324"/>
    </source>
</evidence>
<evidence type="ECO:0000256" key="7">
    <source>
        <dbReference type="PROSITE-ProRule" id="PRU01140"/>
    </source>
</evidence>
<feature type="non-terminal residue" evidence="9">
    <location>
        <position position="1"/>
    </location>
</feature>
<dbReference type="OrthoDB" id="8923935at2759"/>
<dbReference type="GO" id="GO:0008270">
    <property type="term" value="F:zinc ion binding"/>
    <property type="evidence" value="ECO:0007669"/>
    <property type="project" value="UniProtKB-KW"/>
</dbReference>
<dbReference type="InterPro" id="IPR034736">
    <property type="entry name" value="ZF_C2H2_AKAP95"/>
</dbReference>
<dbReference type="PANTHER" id="PTHR12190">
    <property type="entry name" value="A-KINASE ANCHOR PROTEIN AKAP 8"/>
    <property type="match status" value="1"/>
</dbReference>
<dbReference type="PROSITE" id="PS51799">
    <property type="entry name" value="ZF_C2H2_AKAP95"/>
    <property type="match status" value="1"/>
</dbReference>
<dbReference type="EMBL" id="VZRL01002862">
    <property type="protein sequence ID" value="NWV21735.1"/>
    <property type="molecule type" value="Genomic_DNA"/>
</dbReference>
<dbReference type="GO" id="GO:0016363">
    <property type="term" value="C:nuclear matrix"/>
    <property type="evidence" value="ECO:0007669"/>
    <property type="project" value="TreeGrafter"/>
</dbReference>
<dbReference type="AlphaFoldDB" id="A0A7K6D646"/>
<sequence length="165" mass="19945">VKKKREKQRRRDRMRDRAMDRIQFACSVCKFRTFEEDEIQRHLQSKFHRETLRYIGTKLPDKTVQFLQEYIVNRNRKIEKRRQELTDKEGTKQRPDPFKGIGQEHFFQWIMGNPHFGEDFNSLGMEFQGRICALAAEQFKKTSLHVAKSVLNNKHIVKMLEKYLQ</sequence>
<keyword evidence="6" id="KW-0539">Nucleus</keyword>
<keyword evidence="3" id="KW-0677">Repeat</keyword>
<keyword evidence="2" id="KW-0479">Metal-binding</keyword>
<dbReference type="InterPro" id="IPR007071">
    <property type="entry name" value="AKAP95"/>
</dbReference>
<gene>
    <name evidence="9" type="primary">Akap8_1</name>
    <name evidence="9" type="ORF">ORISOL_R15759</name>
</gene>
<organism evidence="9 10">
    <name type="scientific">Origma solitaria</name>
    <dbReference type="NCBI Taxonomy" id="720586"/>
    <lineage>
        <taxon>Eukaryota</taxon>
        <taxon>Metazoa</taxon>
        <taxon>Chordata</taxon>
        <taxon>Craniata</taxon>
        <taxon>Vertebrata</taxon>
        <taxon>Euteleostomi</taxon>
        <taxon>Archelosauria</taxon>
        <taxon>Archosauria</taxon>
        <taxon>Dinosauria</taxon>
        <taxon>Saurischia</taxon>
        <taxon>Theropoda</taxon>
        <taxon>Coelurosauria</taxon>
        <taxon>Aves</taxon>
        <taxon>Neognathae</taxon>
        <taxon>Neoaves</taxon>
        <taxon>Telluraves</taxon>
        <taxon>Australaves</taxon>
        <taxon>Passeriformes</taxon>
        <taxon>Meliphagoidea</taxon>
        <taxon>Acanthizidae</taxon>
        <taxon>Origma</taxon>
    </lineage>
</organism>
<dbReference type="Pfam" id="PF04988">
    <property type="entry name" value="AKAP95"/>
    <property type="match status" value="2"/>
</dbReference>
<protein>
    <submittedName>
        <fullName evidence="9">AKAP8 protein</fullName>
    </submittedName>
</protein>
<dbReference type="GO" id="GO:0034237">
    <property type="term" value="F:protein kinase A regulatory subunit binding"/>
    <property type="evidence" value="ECO:0007669"/>
    <property type="project" value="TreeGrafter"/>
</dbReference>
<keyword evidence="5" id="KW-0862">Zinc</keyword>
<comment type="caution">
    <text evidence="9">The sequence shown here is derived from an EMBL/GenBank/DDBJ whole genome shotgun (WGS) entry which is preliminary data.</text>
</comment>
<name>A0A7K6D646_9PASS</name>